<dbReference type="Pfam" id="PF00565">
    <property type="entry name" value="SNase"/>
    <property type="match status" value="1"/>
</dbReference>
<dbReference type="RefSeq" id="WP_092562339.1">
    <property type="nucleotide sequence ID" value="NZ_FNQV01000004.1"/>
</dbReference>
<evidence type="ECO:0000313" key="3">
    <source>
        <dbReference type="EMBL" id="SEA03101.1"/>
    </source>
</evidence>
<dbReference type="InterPro" id="IPR016071">
    <property type="entry name" value="Staphylococal_nuclease_OB-fold"/>
</dbReference>
<name>A0A1H3XW69_9ACTO</name>
<protein>
    <submittedName>
        <fullName evidence="3">Nuclease homologue</fullName>
    </submittedName>
</protein>
<dbReference type="Gene3D" id="2.40.50.90">
    <property type="match status" value="1"/>
</dbReference>
<dbReference type="SUPFAM" id="SSF50199">
    <property type="entry name" value="Staphylococcal nuclease"/>
    <property type="match status" value="1"/>
</dbReference>
<organism evidence="3 4">
    <name type="scientific">Bowdeniella nasicola</name>
    <dbReference type="NCBI Taxonomy" id="208480"/>
    <lineage>
        <taxon>Bacteria</taxon>
        <taxon>Bacillati</taxon>
        <taxon>Actinomycetota</taxon>
        <taxon>Actinomycetes</taxon>
        <taxon>Actinomycetales</taxon>
        <taxon>Actinomycetaceae</taxon>
        <taxon>Bowdeniella</taxon>
    </lineage>
</organism>
<feature type="region of interest" description="Disordered" evidence="1">
    <location>
        <begin position="255"/>
        <end position="366"/>
    </location>
</feature>
<dbReference type="Proteomes" id="UP000199288">
    <property type="component" value="Unassembled WGS sequence"/>
</dbReference>
<evidence type="ECO:0000259" key="2">
    <source>
        <dbReference type="PROSITE" id="PS50830"/>
    </source>
</evidence>
<dbReference type="PROSITE" id="PS50830">
    <property type="entry name" value="TNASE_3"/>
    <property type="match status" value="1"/>
</dbReference>
<evidence type="ECO:0000313" key="4">
    <source>
        <dbReference type="Proteomes" id="UP000199288"/>
    </source>
</evidence>
<dbReference type="SMART" id="SM00318">
    <property type="entry name" value="SNc"/>
    <property type="match status" value="1"/>
</dbReference>
<evidence type="ECO:0000256" key="1">
    <source>
        <dbReference type="SAM" id="MobiDB-lite"/>
    </source>
</evidence>
<reference evidence="4" key="1">
    <citation type="submission" date="2016-10" db="EMBL/GenBank/DDBJ databases">
        <authorList>
            <person name="Varghese N."/>
            <person name="Submissions S."/>
        </authorList>
    </citation>
    <scope>NUCLEOTIDE SEQUENCE [LARGE SCALE GENOMIC DNA]</scope>
    <source>
        <strain evidence="4">KPR-1</strain>
    </source>
</reference>
<keyword evidence="4" id="KW-1185">Reference proteome</keyword>
<dbReference type="OrthoDB" id="5241375at2"/>
<proteinExistence type="predicted"/>
<feature type="compositionally biased region" description="Pro residues" evidence="1">
    <location>
        <begin position="297"/>
        <end position="323"/>
    </location>
</feature>
<feature type="compositionally biased region" description="Pro residues" evidence="1">
    <location>
        <begin position="276"/>
        <end position="290"/>
    </location>
</feature>
<gene>
    <name evidence="3" type="ORF">SAMN02910418_00755</name>
</gene>
<accession>A0A1H3XW69</accession>
<sequence length="366" mass="38953">MESVGFRCAAFVAAGVLAIGAGIFQLTAQPVVAEVIDADTIVVAQGFREYEVRLANLDTPDSGSESTVPQCLGKEAVSFLRELLPAGTPIMIDAAARDSHGRSIAGVYRNGVLINAELARAGFAVPIALDSPDRFYSAIESGAIHARAAKLGLFDPSVTCTLAAEVRSAKLPARLTEQPPGAYQRDDVLAMTADVRSLIHTWENIGAAKGNRNMVLRSTWSERYVDELKREYWNSYVAPAKKRLAEAAATVPDVEVEPDLVTDPPAKQPPIEKPRPVTPKPTLAPKPSPEPSETEPAPKPTPPPKPTAPPKPTPTPTPSPELAPEPEDGSDEVVKPFVPAPEDPDEVVKPGKGHGRGIPPGHRDRG</sequence>
<dbReference type="EMBL" id="FNQV01000004">
    <property type="protein sequence ID" value="SEA03101.1"/>
    <property type="molecule type" value="Genomic_DNA"/>
</dbReference>
<dbReference type="InterPro" id="IPR035437">
    <property type="entry name" value="SNase_OB-fold_sf"/>
</dbReference>
<dbReference type="AlphaFoldDB" id="A0A1H3XW69"/>
<feature type="domain" description="TNase-like" evidence="2">
    <location>
        <begin position="26"/>
        <end position="156"/>
    </location>
</feature>